<dbReference type="Pfam" id="PF13560">
    <property type="entry name" value="HTH_31"/>
    <property type="match status" value="1"/>
</dbReference>
<reference evidence="3 4" key="1">
    <citation type="submission" date="2016-10" db="EMBL/GenBank/DDBJ databases">
        <authorList>
            <person name="de Groot N.N."/>
        </authorList>
    </citation>
    <scope>NUCLEOTIDE SEQUENCE [LARGE SCALE GENOMIC DNA]</scope>
    <source>
        <strain evidence="3 4">DSM 44637</strain>
    </source>
</reference>
<feature type="domain" description="HTH cro/C1-type" evidence="2">
    <location>
        <begin position="1"/>
        <end position="56"/>
    </location>
</feature>
<evidence type="ECO:0000313" key="3">
    <source>
        <dbReference type="EMBL" id="SFQ28218.1"/>
    </source>
</evidence>
<dbReference type="AlphaFoldDB" id="A0A1I5X8E6"/>
<feature type="region of interest" description="Disordered" evidence="1">
    <location>
        <begin position="70"/>
        <end position="89"/>
    </location>
</feature>
<sequence length="437" mass="46211">MRIARTALGWKQAELAQRCGYSRSQVSRWETGSCPLRDVDTLRALARVLLLPVQAFGLGPGDSAGVSALPAAGSDHRVSGDPMPVGEEQDPMRRRTMLAGMGALAGSAVLGAAGPAAAAADPISALEKALLAPSLTARPPAEAARLRQYVAAARSVFAQGHYAEVAARIPGLIAVATATRADPLPGDTAAAAHAQLAELYTLTADLAVKAGRDRLAWTAADRAWQAADASGDLLTQATARRVWAIVLRRAGHGDTAQQLVTDAALALQPDLWRGPEQLSVFGSLMETAAYTAAADGDRDTARTYIAEAVDAATRLGADGNYRYTSFGPTGVGLYQLSMARVMGDCGTAIEHARRIDPTGIPSTERRARYWVDVARVFHLWGKPEHCYRALLAAEHASPDEVRYRKPTAEMTAGLLQHPAATRLPGLSKFARRTGSPV</sequence>
<dbReference type="RefSeq" id="WP_093575652.1">
    <property type="nucleotide sequence ID" value="NZ_FOWC01000010.1"/>
</dbReference>
<dbReference type="PROSITE" id="PS50943">
    <property type="entry name" value="HTH_CROC1"/>
    <property type="match status" value="1"/>
</dbReference>
<accession>A0A1I5X8E6</accession>
<dbReference type="STRING" id="112413.SAMN05421854_11094"/>
<proteinExistence type="predicted"/>
<gene>
    <name evidence="3" type="ORF">SAMN05421854_11094</name>
</gene>
<dbReference type="CDD" id="cd00093">
    <property type="entry name" value="HTH_XRE"/>
    <property type="match status" value="1"/>
</dbReference>
<evidence type="ECO:0000313" key="4">
    <source>
        <dbReference type="Proteomes" id="UP000199137"/>
    </source>
</evidence>
<dbReference type="Proteomes" id="UP000199137">
    <property type="component" value="Unassembled WGS sequence"/>
</dbReference>
<name>A0A1I5X8E6_9PSEU</name>
<dbReference type="SMART" id="SM00530">
    <property type="entry name" value="HTH_XRE"/>
    <property type="match status" value="1"/>
</dbReference>
<dbReference type="EMBL" id="FOWC01000010">
    <property type="protein sequence ID" value="SFQ28218.1"/>
    <property type="molecule type" value="Genomic_DNA"/>
</dbReference>
<dbReference type="GO" id="GO:0003677">
    <property type="term" value="F:DNA binding"/>
    <property type="evidence" value="ECO:0007669"/>
    <property type="project" value="InterPro"/>
</dbReference>
<dbReference type="InterPro" id="IPR010982">
    <property type="entry name" value="Lambda_DNA-bd_dom_sf"/>
</dbReference>
<dbReference type="OrthoDB" id="3865941at2"/>
<dbReference type="SUPFAM" id="SSF47413">
    <property type="entry name" value="lambda repressor-like DNA-binding domains"/>
    <property type="match status" value="1"/>
</dbReference>
<organism evidence="3 4">
    <name type="scientific">Amycolatopsis rubida</name>
    <dbReference type="NCBI Taxonomy" id="112413"/>
    <lineage>
        <taxon>Bacteria</taxon>
        <taxon>Bacillati</taxon>
        <taxon>Actinomycetota</taxon>
        <taxon>Actinomycetes</taxon>
        <taxon>Pseudonocardiales</taxon>
        <taxon>Pseudonocardiaceae</taxon>
        <taxon>Amycolatopsis</taxon>
    </lineage>
</organism>
<evidence type="ECO:0000259" key="2">
    <source>
        <dbReference type="PROSITE" id="PS50943"/>
    </source>
</evidence>
<dbReference type="InterPro" id="IPR001387">
    <property type="entry name" value="Cro/C1-type_HTH"/>
</dbReference>
<dbReference type="Gene3D" id="1.10.260.40">
    <property type="entry name" value="lambda repressor-like DNA-binding domains"/>
    <property type="match status" value="1"/>
</dbReference>
<protein>
    <submittedName>
        <fullName evidence="3">Helix-turn-helix domain-containing protein</fullName>
    </submittedName>
</protein>
<evidence type="ECO:0000256" key="1">
    <source>
        <dbReference type="SAM" id="MobiDB-lite"/>
    </source>
</evidence>